<keyword evidence="2" id="KW-1185">Reference proteome</keyword>
<name>A0A9N9DL26_9GLOM</name>
<protein>
    <submittedName>
        <fullName evidence="1">8762_t:CDS:1</fullName>
    </submittedName>
</protein>
<organism evidence="1 2">
    <name type="scientific">Ambispora gerdemannii</name>
    <dbReference type="NCBI Taxonomy" id="144530"/>
    <lineage>
        <taxon>Eukaryota</taxon>
        <taxon>Fungi</taxon>
        <taxon>Fungi incertae sedis</taxon>
        <taxon>Mucoromycota</taxon>
        <taxon>Glomeromycotina</taxon>
        <taxon>Glomeromycetes</taxon>
        <taxon>Archaeosporales</taxon>
        <taxon>Ambisporaceae</taxon>
        <taxon>Ambispora</taxon>
    </lineage>
</organism>
<dbReference type="Proteomes" id="UP000789831">
    <property type="component" value="Unassembled WGS sequence"/>
</dbReference>
<dbReference type="AlphaFoldDB" id="A0A9N9DL26"/>
<sequence length="149" mass="16502">LVSGYFMLPETRNIDRKSEYKPESEPLLYTKHNNRSDDVGSSSSFIELVLSMITNTVSREVLGTVNGIGQTIASLSRAIGPALGGTLWAWSLNNNLGFPFDHHFIFVVIANTDQAFYASLRPKPTDQVFCASLRPNPIENSLTNLNQIL</sequence>
<comment type="caution">
    <text evidence="1">The sequence shown here is derived from an EMBL/GenBank/DDBJ whole genome shotgun (WGS) entry which is preliminary data.</text>
</comment>
<proteinExistence type="predicted"/>
<feature type="non-terminal residue" evidence="1">
    <location>
        <position position="1"/>
    </location>
</feature>
<dbReference type="OrthoDB" id="419616at2759"/>
<dbReference type="Gene3D" id="1.20.1250.20">
    <property type="entry name" value="MFS general substrate transporter like domains"/>
    <property type="match status" value="1"/>
</dbReference>
<dbReference type="SUPFAM" id="SSF103473">
    <property type="entry name" value="MFS general substrate transporter"/>
    <property type="match status" value="1"/>
</dbReference>
<accession>A0A9N9DL26</accession>
<dbReference type="EMBL" id="CAJVPL010004055">
    <property type="protein sequence ID" value="CAG8642337.1"/>
    <property type="molecule type" value="Genomic_DNA"/>
</dbReference>
<evidence type="ECO:0000313" key="1">
    <source>
        <dbReference type="EMBL" id="CAG8642337.1"/>
    </source>
</evidence>
<dbReference type="InterPro" id="IPR036259">
    <property type="entry name" value="MFS_trans_sf"/>
</dbReference>
<gene>
    <name evidence="1" type="ORF">AGERDE_LOCUS11033</name>
</gene>
<evidence type="ECO:0000313" key="2">
    <source>
        <dbReference type="Proteomes" id="UP000789831"/>
    </source>
</evidence>
<reference evidence="1" key="1">
    <citation type="submission" date="2021-06" db="EMBL/GenBank/DDBJ databases">
        <authorList>
            <person name="Kallberg Y."/>
            <person name="Tangrot J."/>
            <person name="Rosling A."/>
        </authorList>
    </citation>
    <scope>NUCLEOTIDE SEQUENCE</scope>
    <source>
        <strain evidence="1">MT106</strain>
    </source>
</reference>